<keyword evidence="1" id="KW-0802">TPR repeat</keyword>
<gene>
    <name evidence="3" type="ORF">KIM322_14370</name>
</gene>
<feature type="region of interest" description="Disordered" evidence="2">
    <location>
        <begin position="1"/>
        <end position="23"/>
    </location>
</feature>
<organism evidence="3 4">
    <name type="scientific">Lactobacillus xylocopicola</name>
    <dbReference type="NCBI Taxonomy" id="2976676"/>
    <lineage>
        <taxon>Bacteria</taxon>
        <taxon>Bacillati</taxon>
        <taxon>Bacillota</taxon>
        <taxon>Bacilli</taxon>
        <taxon>Lactobacillales</taxon>
        <taxon>Lactobacillaceae</taxon>
        <taxon>Lactobacillus</taxon>
    </lineage>
</organism>
<dbReference type="Proteomes" id="UP001321741">
    <property type="component" value="Chromosome"/>
</dbReference>
<feature type="compositionally biased region" description="Basic and acidic residues" evidence="2">
    <location>
        <begin position="12"/>
        <end position="23"/>
    </location>
</feature>
<evidence type="ECO:0000313" key="3">
    <source>
        <dbReference type="EMBL" id="BDR61176.1"/>
    </source>
</evidence>
<evidence type="ECO:0000313" key="4">
    <source>
        <dbReference type="Proteomes" id="UP001321741"/>
    </source>
</evidence>
<dbReference type="SUPFAM" id="SSF48452">
    <property type="entry name" value="TPR-like"/>
    <property type="match status" value="1"/>
</dbReference>
<keyword evidence="4" id="KW-1185">Reference proteome</keyword>
<dbReference type="InterPro" id="IPR019734">
    <property type="entry name" value="TPR_rpt"/>
</dbReference>
<evidence type="ECO:0000256" key="2">
    <source>
        <dbReference type="SAM" id="MobiDB-lite"/>
    </source>
</evidence>
<dbReference type="RefSeq" id="WP_317637400.1">
    <property type="nucleotide sequence ID" value="NZ_AP026803.1"/>
</dbReference>
<proteinExistence type="predicted"/>
<feature type="repeat" description="TPR" evidence="1">
    <location>
        <begin position="57"/>
        <end position="90"/>
    </location>
</feature>
<accession>A0ABN6SP96</accession>
<protein>
    <recommendedName>
        <fullName evidence="5">Tetratricopeptide repeat protein</fullName>
    </recommendedName>
</protein>
<dbReference type="PROSITE" id="PS50005">
    <property type="entry name" value="TPR"/>
    <property type="match status" value="1"/>
</dbReference>
<reference evidence="3 4" key="1">
    <citation type="journal article" date="2023" name="Microbiol. Spectr.">
        <title>Symbiosis of Carpenter Bees with Uncharacterized Lactic Acid Bacteria Showing NAD Auxotrophy.</title>
        <authorList>
            <person name="Kawasaki S."/>
            <person name="Ozawa K."/>
            <person name="Mori T."/>
            <person name="Yamamoto A."/>
            <person name="Ito M."/>
            <person name="Ohkuma M."/>
            <person name="Sakamoto M."/>
            <person name="Matsutani M."/>
        </authorList>
    </citation>
    <scope>NUCLEOTIDE SEQUENCE [LARGE SCALE GENOMIC DNA]</scope>
    <source>
        <strain evidence="3 4">Kim32-2</strain>
    </source>
</reference>
<name>A0ABN6SP96_9LACO</name>
<dbReference type="SMART" id="SM00028">
    <property type="entry name" value="TPR"/>
    <property type="match status" value="1"/>
</dbReference>
<sequence>MSFWSKFLKSTAEPKEPEVEKISAAETKKITDKITKLTEQLNDETTAGTAVVKKQKAVMLTELGQCYQELSQVDKAIAAYEKSLKCSEDFGPAFDGLLKLYDVKRQAAAYAKDNSEIQKWLNKSDELTALSKKIMRSK</sequence>
<evidence type="ECO:0000256" key="1">
    <source>
        <dbReference type="PROSITE-ProRule" id="PRU00339"/>
    </source>
</evidence>
<dbReference type="EMBL" id="AP026803">
    <property type="protein sequence ID" value="BDR61176.1"/>
    <property type="molecule type" value="Genomic_DNA"/>
</dbReference>
<dbReference type="InterPro" id="IPR011990">
    <property type="entry name" value="TPR-like_helical_dom_sf"/>
</dbReference>
<evidence type="ECO:0008006" key="5">
    <source>
        <dbReference type="Google" id="ProtNLM"/>
    </source>
</evidence>
<dbReference type="Gene3D" id="1.25.40.10">
    <property type="entry name" value="Tetratricopeptide repeat domain"/>
    <property type="match status" value="1"/>
</dbReference>